<keyword evidence="6" id="KW-0739">Sodium transport</keyword>
<gene>
    <name evidence="6 8" type="primary">nhaA</name>
    <name evidence="8" type="ORF">AWL63_05085</name>
</gene>
<keyword evidence="6" id="KW-0813">Transport</keyword>
<evidence type="ECO:0000256" key="4">
    <source>
        <dbReference type="ARBA" id="ARBA00022989"/>
    </source>
</evidence>
<dbReference type="GO" id="GO:0005886">
    <property type="term" value="C:plasma membrane"/>
    <property type="evidence" value="ECO:0007669"/>
    <property type="project" value="UniProtKB-SubCell"/>
</dbReference>
<feature type="transmembrane region" description="Helical" evidence="6">
    <location>
        <begin position="341"/>
        <end position="363"/>
    </location>
</feature>
<evidence type="ECO:0000256" key="1">
    <source>
        <dbReference type="ARBA" id="ARBA00004429"/>
    </source>
</evidence>
<comment type="catalytic activity">
    <reaction evidence="6">
        <text>Na(+)(in) + 2 H(+)(out) = Na(+)(out) + 2 H(+)(in)</text>
        <dbReference type="Rhea" id="RHEA:29251"/>
        <dbReference type="ChEBI" id="CHEBI:15378"/>
        <dbReference type="ChEBI" id="CHEBI:29101"/>
    </reaction>
</comment>
<keyword evidence="6" id="KW-0406">Ion transport</keyword>
<dbReference type="Proteomes" id="UP000094256">
    <property type="component" value="Chromosome"/>
</dbReference>
<evidence type="ECO:0000256" key="2">
    <source>
        <dbReference type="ARBA" id="ARBA00022475"/>
    </source>
</evidence>
<comment type="function">
    <text evidence="6">Na(+)/H(+) antiporter that extrudes sodium in exchange for external protons.</text>
</comment>
<name>A0A1B3Z7M3_9SPHN</name>
<sequence length="420" mass="43419">MVKSITKKARSALRDFLRNEAAGGIVLMAAAALALVMANSPLGEGYFHLLHLRTGPVLAPAIGPMTVHLWINDALMSLFFLYVGLEIKRELIDGRLSSPARRRLPVIAAAAGMLVPALVFLAVTRGDAALRPGWAIPAATDIAFAIGVMALLGKRVPPSLKLFLMTVAIVDDMGAVAIIAVAYTQGIDWIALAGAAGMLLVMAALNRHGVKRLAPYLIAFAAVWWLVMLSGVHATVAGVLAAALIPITRSPGAPDAEDSPLHRLEHALSPWVAFGIVPLFAFANAGIALGGLPADVLRAPLVIAVTLGLFFGKQAGILGGVALARWSGIADRPKGASWMQLYGVALLAGIGFTMSLFIGGLAFPGAAALQDEVKVGVLLGSLVSAVAGYAVLRSSSTATPSTTRPPAASNAPTQPVDVQP</sequence>
<comment type="subcellular location">
    <subcellularLocation>
        <location evidence="1">Cell inner membrane</location>
        <topology evidence="1">Multi-pass membrane protein</topology>
    </subcellularLocation>
    <subcellularLocation>
        <location evidence="6">Cell membrane</location>
        <topology evidence="6">Multi-pass membrane protein</topology>
    </subcellularLocation>
</comment>
<feature type="transmembrane region" description="Helical" evidence="6">
    <location>
        <begin position="268"/>
        <end position="289"/>
    </location>
</feature>
<dbReference type="RefSeq" id="WP_069204007.1">
    <property type="nucleotide sequence ID" value="NZ_CP014168.1"/>
</dbReference>
<feature type="transmembrane region" description="Helical" evidence="6">
    <location>
        <begin position="375"/>
        <end position="392"/>
    </location>
</feature>
<feature type="transmembrane region" description="Helical" evidence="6">
    <location>
        <begin position="217"/>
        <end position="248"/>
    </location>
</feature>
<dbReference type="EMBL" id="CP014168">
    <property type="protein sequence ID" value="AOH83433.1"/>
    <property type="molecule type" value="Genomic_DNA"/>
</dbReference>
<feature type="transmembrane region" description="Helical" evidence="6">
    <location>
        <begin position="104"/>
        <end position="122"/>
    </location>
</feature>
<dbReference type="InterPro" id="IPR023171">
    <property type="entry name" value="Na/H_antiporter_dom_sf"/>
</dbReference>
<dbReference type="InterPro" id="IPR004670">
    <property type="entry name" value="NhaA"/>
</dbReference>
<comment type="similarity">
    <text evidence="6">Belongs to the NhaA Na(+)/H(+) (TC 2.A.33) antiporter family.</text>
</comment>
<dbReference type="GO" id="GO:0015385">
    <property type="term" value="F:sodium:proton antiporter activity"/>
    <property type="evidence" value="ECO:0007669"/>
    <property type="project" value="UniProtKB-UniRule"/>
</dbReference>
<feature type="transmembrane region" description="Helical" evidence="6">
    <location>
        <begin position="62"/>
        <end position="83"/>
    </location>
</feature>
<dbReference type="NCBIfam" id="NF007112">
    <property type="entry name" value="PRK09561.1"/>
    <property type="match status" value="1"/>
</dbReference>
<dbReference type="PANTHER" id="PTHR30341:SF0">
    <property type="entry name" value="NA(+)_H(+) ANTIPORTER NHAA"/>
    <property type="match status" value="1"/>
</dbReference>
<keyword evidence="5 6" id="KW-0472">Membrane</keyword>
<keyword evidence="9" id="KW-1185">Reference proteome</keyword>
<dbReference type="NCBIfam" id="NF007111">
    <property type="entry name" value="PRK09560.1"/>
    <property type="match status" value="1"/>
</dbReference>
<dbReference type="NCBIfam" id="TIGR00773">
    <property type="entry name" value="NhaA"/>
    <property type="match status" value="1"/>
</dbReference>
<dbReference type="HAMAP" id="MF_01844">
    <property type="entry name" value="NhaA"/>
    <property type="match status" value="1"/>
</dbReference>
<evidence type="ECO:0000313" key="9">
    <source>
        <dbReference type="Proteomes" id="UP000094256"/>
    </source>
</evidence>
<dbReference type="Gene3D" id="1.20.1530.10">
    <property type="entry name" value="Na+/H+ antiporter like domain"/>
    <property type="match status" value="1"/>
</dbReference>
<feature type="transmembrane region" description="Helical" evidence="6">
    <location>
        <begin position="21"/>
        <end position="42"/>
    </location>
</feature>
<feature type="transmembrane region" description="Helical" evidence="6">
    <location>
        <begin position="134"/>
        <end position="153"/>
    </location>
</feature>
<feature type="transmembrane region" description="Helical" evidence="6">
    <location>
        <begin position="162"/>
        <end position="183"/>
    </location>
</feature>
<evidence type="ECO:0000313" key="8">
    <source>
        <dbReference type="EMBL" id="AOH83433.1"/>
    </source>
</evidence>
<organism evidence="8 9">
    <name type="scientific">Sphingomonas panacis</name>
    <dbReference type="NCBI Taxonomy" id="1560345"/>
    <lineage>
        <taxon>Bacteria</taxon>
        <taxon>Pseudomonadati</taxon>
        <taxon>Pseudomonadota</taxon>
        <taxon>Alphaproteobacteria</taxon>
        <taxon>Sphingomonadales</taxon>
        <taxon>Sphingomonadaceae</taxon>
        <taxon>Sphingomonas</taxon>
    </lineage>
</organism>
<proteinExistence type="inferred from homology"/>
<feature type="transmembrane region" description="Helical" evidence="6">
    <location>
        <begin position="189"/>
        <end position="205"/>
    </location>
</feature>
<reference evidence="8 9" key="1">
    <citation type="submission" date="2016-01" db="EMBL/GenBank/DDBJ databases">
        <title>Complete genome and mega plasmid sequence of Sphingomonas panacis DCY99 elicits systemic resistance in rice to Xanthomonas oryzae.</title>
        <authorList>
            <person name="Kim Y.J."/>
            <person name="Yang D.C."/>
            <person name="Sing P."/>
        </authorList>
    </citation>
    <scope>NUCLEOTIDE SEQUENCE [LARGE SCALE GENOMIC DNA]</scope>
    <source>
        <strain evidence="8 9">DCY99</strain>
    </source>
</reference>
<keyword evidence="3 6" id="KW-0812">Transmembrane</keyword>
<dbReference type="GO" id="GO:0006885">
    <property type="term" value="P:regulation of pH"/>
    <property type="evidence" value="ECO:0007669"/>
    <property type="project" value="UniProtKB-UniRule"/>
</dbReference>
<evidence type="ECO:0000256" key="3">
    <source>
        <dbReference type="ARBA" id="ARBA00022692"/>
    </source>
</evidence>
<dbReference type="PANTHER" id="PTHR30341">
    <property type="entry name" value="SODIUM ION/PROTON ANTIPORTER NHAA-RELATED"/>
    <property type="match status" value="1"/>
</dbReference>
<dbReference type="STRING" id="1560345.AWL63_05085"/>
<dbReference type="Pfam" id="PF06965">
    <property type="entry name" value="Na_H_antiport_1"/>
    <property type="match status" value="1"/>
</dbReference>
<keyword evidence="4 6" id="KW-1133">Transmembrane helix</keyword>
<keyword evidence="6" id="KW-0050">Antiport</keyword>
<protein>
    <recommendedName>
        <fullName evidence="6">Na(+)/H(+) antiporter NhaA</fullName>
    </recommendedName>
    <alternativeName>
        <fullName evidence="6">Sodium/proton antiporter NhaA</fullName>
    </alternativeName>
</protein>
<keyword evidence="6" id="KW-0915">Sodium</keyword>
<feature type="compositionally biased region" description="Low complexity" evidence="7">
    <location>
        <begin position="396"/>
        <end position="413"/>
    </location>
</feature>
<dbReference type="AlphaFoldDB" id="A0A1B3Z7M3"/>
<evidence type="ECO:0000256" key="5">
    <source>
        <dbReference type="ARBA" id="ARBA00023136"/>
    </source>
</evidence>
<accession>A0A1B3Z7M3</accession>
<evidence type="ECO:0000256" key="6">
    <source>
        <dbReference type="HAMAP-Rule" id="MF_01844"/>
    </source>
</evidence>
<feature type="transmembrane region" description="Helical" evidence="6">
    <location>
        <begin position="301"/>
        <end position="321"/>
    </location>
</feature>
<dbReference type="KEGG" id="span:AWL63_05085"/>
<evidence type="ECO:0000256" key="7">
    <source>
        <dbReference type="SAM" id="MobiDB-lite"/>
    </source>
</evidence>
<feature type="region of interest" description="Disordered" evidence="7">
    <location>
        <begin position="396"/>
        <end position="420"/>
    </location>
</feature>
<keyword evidence="2 6" id="KW-1003">Cell membrane</keyword>